<dbReference type="EMBL" id="GBXM01098234">
    <property type="protein sequence ID" value="JAH10343.1"/>
    <property type="molecule type" value="Transcribed_RNA"/>
</dbReference>
<reference evidence="1" key="1">
    <citation type="submission" date="2014-11" db="EMBL/GenBank/DDBJ databases">
        <authorList>
            <person name="Amaro Gonzalez C."/>
        </authorList>
    </citation>
    <scope>NUCLEOTIDE SEQUENCE</scope>
</reference>
<reference evidence="1" key="2">
    <citation type="journal article" date="2015" name="Fish Shellfish Immunol.">
        <title>Early steps in the European eel (Anguilla anguilla)-Vibrio vulnificus interaction in the gills: Role of the RtxA13 toxin.</title>
        <authorList>
            <person name="Callol A."/>
            <person name="Pajuelo D."/>
            <person name="Ebbesson L."/>
            <person name="Teles M."/>
            <person name="MacKenzie S."/>
            <person name="Amaro C."/>
        </authorList>
    </citation>
    <scope>NUCLEOTIDE SEQUENCE</scope>
</reference>
<protein>
    <submittedName>
        <fullName evidence="1">Uncharacterized protein</fullName>
    </submittedName>
</protein>
<accession>A0A0E9Q2L7</accession>
<organism evidence="1">
    <name type="scientific">Anguilla anguilla</name>
    <name type="common">European freshwater eel</name>
    <name type="synonym">Muraena anguilla</name>
    <dbReference type="NCBI Taxonomy" id="7936"/>
    <lineage>
        <taxon>Eukaryota</taxon>
        <taxon>Metazoa</taxon>
        <taxon>Chordata</taxon>
        <taxon>Craniata</taxon>
        <taxon>Vertebrata</taxon>
        <taxon>Euteleostomi</taxon>
        <taxon>Actinopterygii</taxon>
        <taxon>Neopterygii</taxon>
        <taxon>Teleostei</taxon>
        <taxon>Anguilliformes</taxon>
        <taxon>Anguillidae</taxon>
        <taxon>Anguilla</taxon>
    </lineage>
</organism>
<sequence length="66" mass="7436">MTVNSDPYQAAAQGNGHVLDWPTATQLQPTYMLYQAEGYLTNSYFLLVRSTQLPTKPRDGKQFLAQ</sequence>
<name>A0A0E9Q2L7_ANGAN</name>
<proteinExistence type="predicted"/>
<dbReference type="AlphaFoldDB" id="A0A0E9Q2L7"/>
<evidence type="ECO:0000313" key="1">
    <source>
        <dbReference type="EMBL" id="JAH10343.1"/>
    </source>
</evidence>